<feature type="domain" description="Translation elongation factor P/YeiP central" evidence="11">
    <location>
        <begin position="67"/>
        <end position="121"/>
    </location>
</feature>
<dbReference type="AlphaFoldDB" id="A0A0G0PQQ8"/>
<evidence type="ECO:0000313" key="13">
    <source>
        <dbReference type="Proteomes" id="UP000034793"/>
    </source>
</evidence>
<evidence type="ECO:0000256" key="5">
    <source>
        <dbReference type="ARBA" id="ARBA00022768"/>
    </source>
</evidence>
<gene>
    <name evidence="7" type="primary">efp</name>
    <name evidence="12" type="ORF">UT61_C0010G0016</name>
</gene>
<dbReference type="GO" id="GO:0043043">
    <property type="term" value="P:peptide biosynthetic process"/>
    <property type="evidence" value="ECO:0007669"/>
    <property type="project" value="InterPro"/>
</dbReference>
<evidence type="ECO:0000256" key="7">
    <source>
        <dbReference type="HAMAP-Rule" id="MF_00141"/>
    </source>
</evidence>
<dbReference type="InterPro" id="IPR015365">
    <property type="entry name" value="Elong-fact-P_C"/>
</dbReference>
<comment type="subcellular location">
    <subcellularLocation>
        <location evidence="1 7">Cytoplasm</location>
    </subcellularLocation>
</comment>
<dbReference type="InterPro" id="IPR014722">
    <property type="entry name" value="Rib_uL2_dom2"/>
</dbReference>
<dbReference type="InterPro" id="IPR013185">
    <property type="entry name" value="Transl_elong_KOW-like"/>
</dbReference>
<dbReference type="Gene3D" id="2.30.30.30">
    <property type="match status" value="1"/>
</dbReference>
<dbReference type="Pfam" id="PF09285">
    <property type="entry name" value="Elong-fact-P_C"/>
    <property type="match status" value="1"/>
</dbReference>
<dbReference type="PANTHER" id="PTHR30053:SF14">
    <property type="entry name" value="TRANSLATION ELONGATION FACTOR KOW-LIKE DOMAIN-CONTAINING PROTEIN"/>
    <property type="match status" value="1"/>
</dbReference>
<dbReference type="InterPro" id="IPR011768">
    <property type="entry name" value="Transl_elongation_fac_P"/>
</dbReference>
<dbReference type="NCBIfam" id="NF001810">
    <property type="entry name" value="PRK00529.1"/>
    <property type="match status" value="1"/>
</dbReference>
<keyword evidence="4 7" id="KW-0963">Cytoplasm</keyword>
<evidence type="ECO:0000256" key="6">
    <source>
        <dbReference type="ARBA" id="ARBA00022917"/>
    </source>
</evidence>
<proteinExistence type="inferred from homology"/>
<dbReference type="InterPro" id="IPR012340">
    <property type="entry name" value="NA-bd_OB-fold"/>
</dbReference>
<dbReference type="CDD" id="cd04470">
    <property type="entry name" value="S1_EF-P_repeat_1"/>
    <property type="match status" value="1"/>
</dbReference>
<dbReference type="EMBL" id="LBXL01000010">
    <property type="protein sequence ID" value="KKR30243.1"/>
    <property type="molecule type" value="Genomic_DNA"/>
</dbReference>
<dbReference type="PANTHER" id="PTHR30053">
    <property type="entry name" value="ELONGATION FACTOR P"/>
    <property type="match status" value="1"/>
</dbReference>
<evidence type="ECO:0000256" key="3">
    <source>
        <dbReference type="ARBA" id="ARBA00009479"/>
    </source>
</evidence>
<dbReference type="HAMAP" id="MF_00141">
    <property type="entry name" value="EF_P"/>
    <property type="match status" value="1"/>
</dbReference>
<organism evidence="12 13">
    <name type="scientific">Candidatus Woesebacteria bacterium GW2011_GWA1_39_8</name>
    <dbReference type="NCBI Taxonomy" id="1618552"/>
    <lineage>
        <taxon>Bacteria</taxon>
        <taxon>Candidatus Woeseibacteriota</taxon>
    </lineage>
</organism>
<dbReference type="PATRIC" id="fig|1618552.3.peg.420"/>
<comment type="caution">
    <text evidence="12">The sequence shown here is derived from an EMBL/GenBank/DDBJ whole genome shotgun (WGS) entry which is preliminary data.</text>
</comment>
<evidence type="ECO:0000256" key="8">
    <source>
        <dbReference type="NCBIfam" id="TIGR00038"/>
    </source>
</evidence>
<comment type="function">
    <text evidence="7">Involved in peptide bond synthesis. Stimulates efficient translation and peptide-bond synthesis on native or reconstituted 70S ribosomes in vitro. Probably functions indirectly by altering the affinity of the ribosome for aminoacyl-tRNA, thus increasing their reactivity as acceptors for peptidyl transferase.</text>
</comment>
<name>A0A0G0PQQ8_9BACT</name>
<keyword evidence="5 7" id="KW-0251">Elongation factor</keyword>
<dbReference type="PIRSF" id="PIRSF005901">
    <property type="entry name" value="EF-P"/>
    <property type="match status" value="1"/>
</dbReference>
<dbReference type="CDD" id="cd05794">
    <property type="entry name" value="S1_EF-P_repeat_2"/>
    <property type="match status" value="1"/>
</dbReference>
<dbReference type="FunFam" id="2.40.50.140:FF:000004">
    <property type="entry name" value="Elongation factor P"/>
    <property type="match status" value="1"/>
</dbReference>
<comment type="pathway">
    <text evidence="2 7">Protein biosynthesis; polypeptide chain elongation.</text>
</comment>
<feature type="domain" description="Elongation factor P C-terminal" evidence="10">
    <location>
        <begin position="129"/>
        <end position="184"/>
    </location>
</feature>
<dbReference type="Pfam" id="PF01132">
    <property type="entry name" value="EFP"/>
    <property type="match status" value="1"/>
</dbReference>
<evidence type="ECO:0000256" key="2">
    <source>
        <dbReference type="ARBA" id="ARBA00004815"/>
    </source>
</evidence>
<dbReference type="Pfam" id="PF08207">
    <property type="entry name" value="EFP_N"/>
    <property type="match status" value="1"/>
</dbReference>
<dbReference type="FunFam" id="2.40.50.140:FF:000009">
    <property type="entry name" value="Elongation factor P"/>
    <property type="match status" value="1"/>
</dbReference>
<accession>A0A0G0PQQ8</accession>
<evidence type="ECO:0000256" key="9">
    <source>
        <dbReference type="RuleBase" id="RU004389"/>
    </source>
</evidence>
<dbReference type="GO" id="GO:0005829">
    <property type="term" value="C:cytosol"/>
    <property type="evidence" value="ECO:0007669"/>
    <property type="project" value="UniProtKB-ARBA"/>
</dbReference>
<evidence type="ECO:0000259" key="11">
    <source>
        <dbReference type="SMART" id="SM01185"/>
    </source>
</evidence>
<dbReference type="SUPFAM" id="SSF50249">
    <property type="entry name" value="Nucleic acid-binding proteins"/>
    <property type="match status" value="2"/>
</dbReference>
<dbReference type="InterPro" id="IPR020599">
    <property type="entry name" value="Transl_elong_fac_P/YeiP"/>
</dbReference>
<dbReference type="SMART" id="SM01185">
    <property type="entry name" value="EFP"/>
    <property type="match status" value="1"/>
</dbReference>
<dbReference type="GO" id="GO:0003746">
    <property type="term" value="F:translation elongation factor activity"/>
    <property type="evidence" value="ECO:0007669"/>
    <property type="project" value="UniProtKB-UniRule"/>
</dbReference>
<dbReference type="Proteomes" id="UP000034793">
    <property type="component" value="Unassembled WGS sequence"/>
</dbReference>
<dbReference type="SUPFAM" id="SSF50104">
    <property type="entry name" value="Translation proteins SH3-like domain"/>
    <property type="match status" value="1"/>
</dbReference>
<dbReference type="InterPro" id="IPR001059">
    <property type="entry name" value="Transl_elong_P/YeiP_cen"/>
</dbReference>
<dbReference type="UniPathway" id="UPA00345"/>
<evidence type="ECO:0000256" key="1">
    <source>
        <dbReference type="ARBA" id="ARBA00004496"/>
    </source>
</evidence>
<dbReference type="NCBIfam" id="TIGR00038">
    <property type="entry name" value="efp"/>
    <property type="match status" value="1"/>
</dbReference>
<reference evidence="12 13" key="1">
    <citation type="journal article" date="2015" name="Nature">
        <title>rRNA introns, odd ribosomes, and small enigmatic genomes across a large radiation of phyla.</title>
        <authorList>
            <person name="Brown C.T."/>
            <person name="Hug L.A."/>
            <person name="Thomas B.C."/>
            <person name="Sharon I."/>
            <person name="Castelle C.J."/>
            <person name="Singh A."/>
            <person name="Wilkins M.J."/>
            <person name="Williams K.H."/>
            <person name="Banfield J.F."/>
        </authorList>
    </citation>
    <scope>NUCLEOTIDE SEQUENCE [LARGE SCALE GENOMIC DNA]</scope>
</reference>
<dbReference type="InterPro" id="IPR013852">
    <property type="entry name" value="Transl_elong_P/YeiP_CS"/>
</dbReference>
<keyword evidence="6 7" id="KW-0648">Protein biosynthesis</keyword>
<dbReference type="Gene3D" id="2.40.50.140">
    <property type="entry name" value="Nucleic acid-binding proteins"/>
    <property type="match status" value="2"/>
</dbReference>
<sequence length="187" mass="20627">MIASTELKNGVTFLSNGKPRQVIKYQHIKVGRGGATVRVTARNLETGGIEEITYSSNVKVEDISTQKRKLQYLYNDGNEAFFMDPKSYEQISIPLKVLGDDVNYIKEGGNADVLFWDSKALSIDIPPKVTLKVEDTAPGVKGNTASNIYKPAKLENGLSVKVPLFIKVGDKVRVDTRSGDYVERVTS</sequence>
<evidence type="ECO:0000256" key="4">
    <source>
        <dbReference type="ARBA" id="ARBA00022490"/>
    </source>
</evidence>
<dbReference type="InterPro" id="IPR008991">
    <property type="entry name" value="Translation_prot_SH3-like_sf"/>
</dbReference>
<evidence type="ECO:0000259" key="10">
    <source>
        <dbReference type="SMART" id="SM00841"/>
    </source>
</evidence>
<evidence type="ECO:0000313" key="12">
    <source>
        <dbReference type="EMBL" id="KKR30243.1"/>
    </source>
</evidence>
<dbReference type="PROSITE" id="PS01275">
    <property type="entry name" value="EFP"/>
    <property type="match status" value="1"/>
</dbReference>
<dbReference type="SMART" id="SM00841">
    <property type="entry name" value="Elong-fact-P_C"/>
    <property type="match status" value="1"/>
</dbReference>
<protein>
    <recommendedName>
        <fullName evidence="7 8">Elongation factor P</fullName>
        <shortName evidence="7">EF-P</shortName>
    </recommendedName>
</protein>
<comment type="similarity">
    <text evidence="3 7 9">Belongs to the elongation factor P family.</text>
</comment>